<accession>A0A5J4KEF3</accession>
<organism evidence="1 2">
    <name type="scientific">Thermogemmatispora aurantia</name>
    <dbReference type="NCBI Taxonomy" id="2045279"/>
    <lineage>
        <taxon>Bacteria</taxon>
        <taxon>Bacillati</taxon>
        <taxon>Chloroflexota</taxon>
        <taxon>Ktedonobacteria</taxon>
        <taxon>Thermogemmatisporales</taxon>
        <taxon>Thermogemmatisporaceae</taxon>
        <taxon>Thermogemmatispora</taxon>
    </lineage>
</organism>
<dbReference type="EMBL" id="BKZV01000007">
    <property type="protein sequence ID" value="GER85312.1"/>
    <property type="molecule type" value="Genomic_DNA"/>
</dbReference>
<gene>
    <name evidence="1" type="ORF">KTAU_39470</name>
</gene>
<evidence type="ECO:0000313" key="1">
    <source>
        <dbReference type="EMBL" id="GER85312.1"/>
    </source>
</evidence>
<sequence length="51" mass="5658">MRKYALPGRAELLPVAWSARQRSEGCTRELAGAALFSIGGVGPYWRLSFPY</sequence>
<name>A0A5J4KEF3_9CHLR</name>
<evidence type="ECO:0000313" key="2">
    <source>
        <dbReference type="Proteomes" id="UP000334820"/>
    </source>
</evidence>
<protein>
    <submittedName>
        <fullName evidence="1">Uncharacterized protein</fullName>
    </submittedName>
</protein>
<dbReference type="Proteomes" id="UP000334820">
    <property type="component" value="Unassembled WGS sequence"/>
</dbReference>
<keyword evidence="2" id="KW-1185">Reference proteome</keyword>
<comment type="caution">
    <text evidence="1">The sequence shown here is derived from an EMBL/GenBank/DDBJ whole genome shotgun (WGS) entry which is preliminary data.</text>
</comment>
<proteinExistence type="predicted"/>
<dbReference type="AlphaFoldDB" id="A0A5J4KEF3"/>
<reference evidence="1 2" key="1">
    <citation type="journal article" date="2019" name="Int. J. Syst. Evol. Microbiol.">
        <title>Thermogemmatispora aurantia sp. nov. and Thermogemmatispora argillosa sp. nov., within the class Ktedonobacteria, and emended description of the genus Thermogemmatispora.</title>
        <authorList>
            <person name="Zheng Y."/>
            <person name="Wang C.M."/>
            <person name="Sakai Y."/>
            <person name="Abe K."/>
            <person name="Yokota A."/>
            <person name="Yabe S."/>
        </authorList>
    </citation>
    <scope>NUCLEOTIDE SEQUENCE [LARGE SCALE GENOMIC DNA]</scope>
    <source>
        <strain evidence="1 2">A1-2</strain>
    </source>
</reference>